<dbReference type="SUPFAM" id="SSF143011">
    <property type="entry name" value="RelE-like"/>
    <property type="match status" value="1"/>
</dbReference>
<accession>A0A0G1CGZ0</accession>
<proteinExistence type="predicted"/>
<reference evidence="1 2" key="1">
    <citation type="journal article" date="2015" name="Nature">
        <title>rRNA introns, odd ribosomes, and small enigmatic genomes across a large radiation of phyla.</title>
        <authorList>
            <person name="Brown C.T."/>
            <person name="Hug L.A."/>
            <person name="Thomas B.C."/>
            <person name="Sharon I."/>
            <person name="Castelle C.J."/>
            <person name="Singh A."/>
            <person name="Wilkins M.J."/>
            <person name="Williams K.H."/>
            <person name="Banfield J.F."/>
        </authorList>
    </citation>
    <scope>NUCLEOTIDE SEQUENCE [LARGE SCALE GENOMIC DNA]</scope>
</reference>
<evidence type="ECO:0000313" key="2">
    <source>
        <dbReference type="Proteomes" id="UP000034050"/>
    </source>
</evidence>
<comment type="caution">
    <text evidence="1">The sequence shown here is derived from an EMBL/GenBank/DDBJ whole genome shotgun (WGS) entry which is preliminary data.</text>
</comment>
<dbReference type="AlphaFoldDB" id="A0A0G1CGZ0"/>
<name>A0A0G1CGZ0_9BACT</name>
<dbReference type="EMBL" id="LCFD01000024">
    <property type="protein sequence ID" value="KKS84792.1"/>
    <property type="molecule type" value="Genomic_DNA"/>
</dbReference>
<dbReference type="STRING" id="1618446.UV61_C0024G0006"/>
<dbReference type="Pfam" id="PF05973">
    <property type="entry name" value="Gp49"/>
    <property type="match status" value="1"/>
</dbReference>
<evidence type="ECO:0008006" key="3">
    <source>
        <dbReference type="Google" id="ProtNLM"/>
    </source>
</evidence>
<dbReference type="PATRIC" id="fig|1618446.3.peg.1483"/>
<dbReference type="Gene3D" id="3.30.2310.20">
    <property type="entry name" value="RelE-like"/>
    <property type="match status" value="1"/>
</dbReference>
<dbReference type="InterPro" id="IPR035093">
    <property type="entry name" value="RelE/ParE_toxin_dom_sf"/>
</dbReference>
<dbReference type="InterPro" id="IPR009241">
    <property type="entry name" value="HigB-like"/>
</dbReference>
<gene>
    <name evidence="1" type="ORF">UV61_C0024G0006</name>
</gene>
<sequence>MVRYQVLTHRAVKKFIDTLDRPRRARIDRFYEIFVLYGNALPVKYLKKIASRVWELRPGDVRLFLTIKGNTGYVVHAIYKKTQKTPKKDLDLAIKRIKEEVG</sequence>
<organism evidence="1 2">
    <name type="scientific">Candidatus Gottesmanbacteria bacterium GW2011_GWB1_43_11</name>
    <dbReference type="NCBI Taxonomy" id="1618446"/>
    <lineage>
        <taxon>Bacteria</taxon>
        <taxon>Candidatus Gottesmaniibacteriota</taxon>
    </lineage>
</organism>
<dbReference type="Proteomes" id="UP000034050">
    <property type="component" value="Unassembled WGS sequence"/>
</dbReference>
<evidence type="ECO:0000313" key="1">
    <source>
        <dbReference type="EMBL" id="KKS84792.1"/>
    </source>
</evidence>
<protein>
    <recommendedName>
        <fullName evidence="3">Type II toxin-antitoxin system RelE/ParE family toxin</fullName>
    </recommendedName>
</protein>